<sequence>MQHYAVWGNPIAQSKSPLIHRLFAKQTQQTMEYVAKLGDLENFEQQLQAFFAEGAQGCNITAPFKERAYALAEEHSKRAKLAEACNTLKNYLTANFMRTIPMALV</sequence>
<keyword evidence="3" id="KW-0521">NADP</keyword>
<evidence type="ECO:0000256" key="3">
    <source>
        <dbReference type="ARBA" id="ARBA00022857"/>
    </source>
</evidence>
<gene>
    <name evidence="7" type="ORF">HMPREF9952_0627</name>
</gene>
<dbReference type="InterPro" id="IPR022893">
    <property type="entry name" value="Shikimate_DH_fam"/>
</dbReference>
<evidence type="ECO:0000259" key="6">
    <source>
        <dbReference type="Pfam" id="PF08501"/>
    </source>
</evidence>
<dbReference type="FunFam" id="3.40.50.10860:FF:000006">
    <property type="entry name" value="Shikimate dehydrogenase (NADP(+))"/>
    <property type="match status" value="1"/>
</dbReference>
<dbReference type="GO" id="GO:0019632">
    <property type="term" value="P:shikimate metabolic process"/>
    <property type="evidence" value="ECO:0007669"/>
    <property type="project" value="TreeGrafter"/>
</dbReference>
<evidence type="ECO:0000256" key="2">
    <source>
        <dbReference type="ARBA" id="ARBA00022605"/>
    </source>
</evidence>
<comment type="caution">
    <text evidence="7">The sequence shown here is derived from an EMBL/GenBank/DDBJ whole genome shotgun (WGS) entry which is preliminary data.</text>
</comment>
<dbReference type="Pfam" id="PF08501">
    <property type="entry name" value="Shikimate_dh_N"/>
    <property type="match status" value="1"/>
</dbReference>
<dbReference type="GO" id="GO:0005829">
    <property type="term" value="C:cytosol"/>
    <property type="evidence" value="ECO:0007669"/>
    <property type="project" value="TreeGrafter"/>
</dbReference>
<dbReference type="GO" id="GO:0009423">
    <property type="term" value="P:chorismate biosynthetic process"/>
    <property type="evidence" value="ECO:0007669"/>
    <property type="project" value="TreeGrafter"/>
</dbReference>
<evidence type="ECO:0000313" key="8">
    <source>
        <dbReference type="Proteomes" id="UP000006235"/>
    </source>
</evidence>
<evidence type="ECO:0000256" key="4">
    <source>
        <dbReference type="ARBA" id="ARBA00023002"/>
    </source>
</evidence>
<dbReference type="GO" id="GO:0009073">
    <property type="term" value="P:aromatic amino acid family biosynthetic process"/>
    <property type="evidence" value="ECO:0007669"/>
    <property type="project" value="UniProtKB-KW"/>
</dbReference>
<dbReference type="STRING" id="1035188.HMPREF9952_0627"/>
<keyword evidence="5" id="KW-0057">Aromatic amino acid biosynthesis</keyword>
<feature type="domain" description="Shikimate dehydrogenase substrate binding N-terminal" evidence="6">
    <location>
        <begin position="6"/>
        <end position="88"/>
    </location>
</feature>
<evidence type="ECO:0000313" key="7">
    <source>
        <dbReference type="EMBL" id="EGV05775.1"/>
    </source>
</evidence>
<evidence type="ECO:0000256" key="1">
    <source>
        <dbReference type="ARBA" id="ARBA00004871"/>
    </source>
</evidence>
<dbReference type="InterPro" id="IPR013708">
    <property type="entry name" value="Shikimate_DH-bd_N"/>
</dbReference>
<dbReference type="SUPFAM" id="SSF53223">
    <property type="entry name" value="Aminoacid dehydrogenase-like, N-terminal domain"/>
    <property type="match status" value="1"/>
</dbReference>
<name>F9Q9C4_9PAST</name>
<dbReference type="GO" id="GO:0050661">
    <property type="term" value="F:NADP binding"/>
    <property type="evidence" value="ECO:0007669"/>
    <property type="project" value="TreeGrafter"/>
</dbReference>
<keyword evidence="4" id="KW-0560">Oxidoreductase</keyword>
<evidence type="ECO:0000256" key="5">
    <source>
        <dbReference type="ARBA" id="ARBA00023141"/>
    </source>
</evidence>
<comment type="pathway">
    <text evidence="1">Metabolic intermediate biosynthesis; chorismate biosynthesis; chorismate from D-erythrose 4-phosphate and phosphoenolpyruvate: step 4/7.</text>
</comment>
<dbReference type="GO" id="GO:0004764">
    <property type="term" value="F:shikimate 3-dehydrogenase (NADP+) activity"/>
    <property type="evidence" value="ECO:0007669"/>
    <property type="project" value="InterPro"/>
</dbReference>
<dbReference type="InterPro" id="IPR046346">
    <property type="entry name" value="Aminoacid_DH-like_N_sf"/>
</dbReference>
<dbReference type="Gene3D" id="3.40.50.10860">
    <property type="entry name" value="Leucine Dehydrogenase, chain A, domain 1"/>
    <property type="match status" value="1"/>
</dbReference>
<dbReference type="PANTHER" id="PTHR21089">
    <property type="entry name" value="SHIKIMATE DEHYDROGENASE"/>
    <property type="match status" value="1"/>
</dbReference>
<reference evidence="7 8" key="1">
    <citation type="submission" date="2011-07" db="EMBL/GenBank/DDBJ databases">
        <authorList>
            <person name="Harkins D.M."/>
            <person name="Madupu R."/>
            <person name="Durkin A.S."/>
            <person name="Torralba M."/>
            <person name="Methe B."/>
            <person name="Sutton G.G."/>
            <person name="Nelson K.E."/>
        </authorList>
    </citation>
    <scope>NUCLEOTIDE SEQUENCE [LARGE SCALE GENOMIC DNA]</scope>
    <source>
        <strain evidence="7 8">HK 85</strain>
    </source>
</reference>
<dbReference type="PANTHER" id="PTHR21089:SF1">
    <property type="entry name" value="BIFUNCTIONAL 3-DEHYDROQUINATE DEHYDRATASE_SHIKIMATE DEHYDROGENASE, CHLOROPLASTIC"/>
    <property type="match status" value="1"/>
</dbReference>
<dbReference type="AlphaFoldDB" id="F9Q9C4"/>
<dbReference type="EMBL" id="AFUV01000014">
    <property type="protein sequence ID" value="EGV05775.1"/>
    <property type="molecule type" value="Genomic_DNA"/>
</dbReference>
<keyword evidence="2" id="KW-0028">Amino-acid biosynthesis</keyword>
<dbReference type="GO" id="GO:0008652">
    <property type="term" value="P:amino acid biosynthetic process"/>
    <property type="evidence" value="ECO:0007669"/>
    <property type="project" value="UniProtKB-KW"/>
</dbReference>
<dbReference type="Proteomes" id="UP000006235">
    <property type="component" value="Unassembled WGS sequence"/>
</dbReference>
<organism evidence="7 8">
    <name type="scientific">Haemophilus pittmaniae HK 85</name>
    <dbReference type="NCBI Taxonomy" id="1035188"/>
    <lineage>
        <taxon>Bacteria</taxon>
        <taxon>Pseudomonadati</taxon>
        <taxon>Pseudomonadota</taxon>
        <taxon>Gammaproteobacteria</taxon>
        <taxon>Pasteurellales</taxon>
        <taxon>Pasteurellaceae</taxon>
        <taxon>Haemophilus</taxon>
    </lineage>
</organism>
<proteinExistence type="predicted"/>
<protein>
    <submittedName>
        <fullName evidence="7">Putative shikimate dehydrogenase</fullName>
    </submittedName>
</protein>
<accession>F9Q9C4</accession>